<keyword evidence="1" id="KW-0472">Membrane</keyword>
<keyword evidence="1" id="KW-0812">Transmembrane</keyword>
<gene>
    <name evidence="2" type="ORF">A3B10_01520</name>
</gene>
<dbReference type="AlphaFoldDB" id="A0A1F5PX00"/>
<accession>A0A1F5PX00</accession>
<name>A0A1F5PX00_9BACT</name>
<feature type="transmembrane region" description="Helical" evidence="1">
    <location>
        <begin position="33"/>
        <end position="53"/>
    </location>
</feature>
<keyword evidence="1" id="KW-1133">Transmembrane helix</keyword>
<evidence type="ECO:0000256" key="1">
    <source>
        <dbReference type="SAM" id="Phobius"/>
    </source>
</evidence>
<organism evidence="2 3">
    <name type="scientific">Candidatus Doudnabacteria bacterium RIFCSPLOWO2_01_FULL_44_21</name>
    <dbReference type="NCBI Taxonomy" id="1817841"/>
    <lineage>
        <taxon>Bacteria</taxon>
        <taxon>Candidatus Doudnaibacteriota</taxon>
    </lineage>
</organism>
<dbReference type="STRING" id="1817841.A3B10_01520"/>
<dbReference type="EMBL" id="MFFB01000018">
    <property type="protein sequence ID" value="OGE94461.1"/>
    <property type="molecule type" value="Genomic_DNA"/>
</dbReference>
<proteinExistence type="predicted"/>
<evidence type="ECO:0000313" key="3">
    <source>
        <dbReference type="Proteomes" id="UP000177281"/>
    </source>
</evidence>
<comment type="caution">
    <text evidence="2">The sequence shown here is derived from an EMBL/GenBank/DDBJ whole genome shotgun (WGS) entry which is preliminary data.</text>
</comment>
<reference evidence="2 3" key="1">
    <citation type="journal article" date="2016" name="Nat. Commun.">
        <title>Thousands of microbial genomes shed light on interconnected biogeochemical processes in an aquifer system.</title>
        <authorList>
            <person name="Anantharaman K."/>
            <person name="Brown C.T."/>
            <person name="Hug L.A."/>
            <person name="Sharon I."/>
            <person name="Castelle C.J."/>
            <person name="Probst A.J."/>
            <person name="Thomas B.C."/>
            <person name="Singh A."/>
            <person name="Wilkins M.J."/>
            <person name="Karaoz U."/>
            <person name="Brodie E.L."/>
            <person name="Williams K.H."/>
            <person name="Hubbard S.S."/>
            <person name="Banfield J.F."/>
        </authorList>
    </citation>
    <scope>NUCLEOTIDE SEQUENCE [LARGE SCALE GENOMIC DNA]</scope>
</reference>
<evidence type="ECO:0000313" key="2">
    <source>
        <dbReference type="EMBL" id="OGE94461.1"/>
    </source>
</evidence>
<sequence>MDTPTQQPNNLEPRLRQDFGGQAKKSWFSAHHLLGYVFLLAVVGAVISGIYYWQTVSHLPVYVVPTHRSGQSDVPSDWQTYTNDQYEFEFKYPQNLEITEEIDRQDFALNPDDPNAQTFDWFTLNLADARDRQIFNFLLSINHPGTGFEGSDTVSNTSMKIDGVIASKQILEINTGEYKGDKSALYQFGKGNNGYMIYATGTYEVADTILSTFKFINDTYNQPVIIYPKNNDVIAESGFHVTGKASPNYYIYGYINYLDEDLKCLTSNSLANGGTTRVDASGNFDLQVPPSAYKNGANSIVVAAVSQIPQGCFSSTSTSTKVIFTYNGPLLSPQ</sequence>
<dbReference type="Proteomes" id="UP000177281">
    <property type="component" value="Unassembled WGS sequence"/>
</dbReference>
<protein>
    <submittedName>
        <fullName evidence="2">Uncharacterized protein</fullName>
    </submittedName>
</protein>